<accession>E3MAB3</accession>
<dbReference type="AlphaFoldDB" id="E3MAB3"/>
<gene>
    <name evidence="1" type="ORF">CRE_17137</name>
</gene>
<dbReference type="HOGENOM" id="CLU_1422680_0_0_1"/>
<name>E3MAB3_CAERE</name>
<protein>
    <submittedName>
        <fullName evidence="1">Uncharacterized protein</fullName>
    </submittedName>
</protein>
<evidence type="ECO:0000313" key="2">
    <source>
        <dbReference type="Proteomes" id="UP000008281"/>
    </source>
</evidence>
<reference evidence="1" key="1">
    <citation type="submission" date="2007-07" db="EMBL/GenBank/DDBJ databases">
        <title>PCAP assembly of the Caenorhabditis remanei genome.</title>
        <authorList>
            <consortium name="The Caenorhabditis remanei Sequencing Consortium"/>
            <person name="Wilson R.K."/>
        </authorList>
    </citation>
    <scope>NUCLEOTIDE SEQUENCE [LARGE SCALE GENOMIC DNA]</scope>
    <source>
        <strain evidence="1">PB4641</strain>
    </source>
</reference>
<sequence length="191" mass="22051">MGNYIALSSFGPEDFASVGTEWGSEDFRKKLQKKQFSSRRDVAVAASEDEKMAYGSCILEADEATKDNFELMMYLEDKELDLGKDHPIWDKYNVMAVEHCSEIGLPISTLTALAQKLVSLRARALQHMVPADYDAVKDYHIYDHLINNWSESITLDIHLLHTFHQNKQFRTVETRVLHWIASRMKNPPRIY</sequence>
<organism evidence="2">
    <name type="scientific">Caenorhabditis remanei</name>
    <name type="common">Caenorhabditis vulgaris</name>
    <dbReference type="NCBI Taxonomy" id="31234"/>
    <lineage>
        <taxon>Eukaryota</taxon>
        <taxon>Metazoa</taxon>
        <taxon>Ecdysozoa</taxon>
        <taxon>Nematoda</taxon>
        <taxon>Chromadorea</taxon>
        <taxon>Rhabditida</taxon>
        <taxon>Rhabditina</taxon>
        <taxon>Rhabditomorpha</taxon>
        <taxon>Rhabditoidea</taxon>
        <taxon>Rhabditidae</taxon>
        <taxon>Peloderinae</taxon>
        <taxon>Caenorhabditis</taxon>
    </lineage>
</organism>
<evidence type="ECO:0000313" key="1">
    <source>
        <dbReference type="EMBL" id="EFO96700.1"/>
    </source>
</evidence>
<dbReference type="EMBL" id="DS268431">
    <property type="protein sequence ID" value="EFO96700.1"/>
    <property type="molecule type" value="Genomic_DNA"/>
</dbReference>
<dbReference type="Proteomes" id="UP000008281">
    <property type="component" value="Unassembled WGS sequence"/>
</dbReference>
<dbReference type="InParanoid" id="E3MAB3"/>
<proteinExistence type="predicted"/>
<dbReference type="OrthoDB" id="10439476at2759"/>
<keyword evidence="2" id="KW-1185">Reference proteome</keyword>